<feature type="domain" description="Major facilitator superfamily (MFS) profile" evidence="7">
    <location>
        <begin position="1"/>
        <end position="414"/>
    </location>
</feature>
<comment type="caution">
    <text evidence="8">The sequence shown here is derived from an EMBL/GenBank/DDBJ whole genome shotgun (WGS) entry which is preliminary data.</text>
</comment>
<dbReference type="InterPro" id="IPR020846">
    <property type="entry name" value="MFS_dom"/>
</dbReference>
<evidence type="ECO:0000256" key="4">
    <source>
        <dbReference type="ARBA" id="ARBA00022989"/>
    </source>
</evidence>
<feature type="transmembrane region" description="Helical" evidence="6">
    <location>
        <begin position="233"/>
        <end position="255"/>
    </location>
</feature>
<feature type="transmembrane region" description="Helical" evidence="6">
    <location>
        <begin position="387"/>
        <end position="408"/>
    </location>
</feature>
<keyword evidence="5 6" id="KW-0472">Membrane</keyword>
<feature type="transmembrane region" description="Helical" evidence="6">
    <location>
        <begin position="186"/>
        <end position="204"/>
    </location>
</feature>
<organism evidence="8 9">
    <name type="scientific">Paraburkholderia sejongensis</name>
    <dbReference type="NCBI Taxonomy" id="2886946"/>
    <lineage>
        <taxon>Bacteria</taxon>
        <taxon>Pseudomonadati</taxon>
        <taxon>Pseudomonadota</taxon>
        <taxon>Betaproteobacteria</taxon>
        <taxon>Burkholderiales</taxon>
        <taxon>Burkholderiaceae</taxon>
        <taxon>Paraburkholderia</taxon>
    </lineage>
</organism>
<dbReference type="Pfam" id="PF07690">
    <property type="entry name" value="MFS_1"/>
    <property type="match status" value="1"/>
</dbReference>
<feature type="transmembrane region" description="Helical" evidence="6">
    <location>
        <begin position="324"/>
        <end position="343"/>
    </location>
</feature>
<feature type="transmembrane region" description="Helical" evidence="6">
    <location>
        <begin position="300"/>
        <end position="318"/>
    </location>
</feature>
<dbReference type="EMBL" id="JAJITD010000007">
    <property type="protein sequence ID" value="MCC8394216.1"/>
    <property type="molecule type" value="Genomic_DNA"/>
</dbReference>
<dbReference type="CDD" id="cd06173">
    <property type="entry name" value="MFS_MefA_like"/>
    <property type="match status" value="1"/>
</dbReference>
<dbReference type="PANTHER" id="PTHR23513:SF6">
    <property type="entry name" value="MAJOR FACILITATOR SUPERFAMILY ASSOCIATED DOMAIN-CONTAINING PROTEIN"/>
    <property type="match status" value="1"/>
</dbReference>
<dbReference type="InterPro" id="IPR036259">
    <property type="entry name" value="MFS_trans_sf"/>
</dbReference>
<dbReference type="RefSeq" id="WP_230510481.1">
    <property type="nucleotide sequence ID" value="NZ_JAJITD010000007.1"/>
</dbReference>
<dbReference type="InterPro" id="IPR011701">
    <property type="entry name" value="MFS"/>
</dbReference>
<feature type="transmembrane region" description="Helical" evidence="6">
    <location>
        <begin position="267"/>
        <end position="288"/>
    </location>
</feature>
<dbReference type="Proteomes" id="UP001431019">
    <property type="component" value="Unassembled WGS sequence"/>
</dbReference>
<keyword evidence="4 6" id="KW-1133">Transmembrane helix</keyword>
<keyword evidence="2" id="KW-1003">Cell membrane</keyword>
<evidence type="ECO:0000256" key="1">
    <source>
        <dbReference type="ARBA" id="ARBA00004651"/>
    </source>
</evidence>
<evidence type="ECO:0000256" key="5">
    <source>
        <dbReference type="ARBA" id="ARBA00023136"/>
    </source>
</evidence>
<dbReference type="PANTHER" id="PTHR23513">
    <property type="entry name" value="INTEGRAL MEMBRANE EFFLUX PROTEIN-RELATED"/>
    <property type="match status" value="1"/>
</dbReference>
<evidence type="ECO:0000256" key="2">
    <source>
        <dbReference type="ARBA" id="ARBA00022475"/>
    </source>
</evidence>
<name>A0ABS8JWC8_9BURK</name>
<keyword evidence="3 6" id="KW-0812">Transmembrane</keyword>
<evidence type="ECO:0000313" key="8">
    <source>
        <dbReference type="EMBL" id="MCC8394216.1"/>
    </source>
</evidence>
<accession>A0ABS8JWC8</accession>
<evidence type="ECO:0000313" key="9">
    <source>
        <dbReference type="Proteomes" id="UP001431019"/>
    </source>
</evidence>
<dbReference type="PROSITE" id="PS50850">
    <property type="entry name" value="MFS"/>
    <property type="match status" value="1"/>
</dbReference>
<sequence>MRAAASSASSSAGSASAVAPRLSGAFRRLAWSNLCAQSAEQISLAAAPLVAVFALGANARDTGLLQTAQTLPFLLLSMPLGVWADRRSRRVLMTLAESVRVCAMLGVLLLVLTHGLNLPLLAALGFVAATGTVAYNVAAPALVPSLVPREAYARANGRLELARSVAYSAGPALGGLLVGWSGAGWAYGGAAALSALAVALLAGLREPPRTAAPRRHFLLELRDGTRFVLRDPLLLPMLATAVFFNLGFFVLQAVYVPYAVHRLGLSASAVGVTLGAYGVGMVCGALAAPAIARALTFGRLLVIGPSCGLLASLVMVATLVAPSFWLALSSFFLLGAGPILWVVGSTTLRQAITPERMIGRVSALISTATYGARPVGALLGAALSARWNVDVCLVAAALAFVVQALIIFMSPAARLVGIPEQCEQEGVGVC</sequence>
<feature type="transmembrane region" description="Helical" evidence="6">
    <location>
        <begin position="363"/>
        <end position="381"/>
    </location>
</feature>
<gene>
    <name evidence="8" type="ORF">LJ656_16580</name>
</gene>
<dbReference type="SUPFAM" id="SSF103473">
    <property type="entry name" value="MFS general substrate transporter"/>
    <property type="match status" value="1"/>
</dbReference>
<proteinExistence type="predicted"/>
<keyword evidence="9" id="KW-1185">Reference proteome</keyword>
<evidence type="ECO:0000256" key="3">
    <source>
        <dbReference type="ARBA" id="ARBA00022692"/>
    </source>
</evidence>
<protein>
    <submittedName>
        <fullName evidence="8">MFS transporter</fullName>
    </submittedName>
</protein>
<dbReference type="Gene3D" id="1.20.1250.20">
    <property type="entry name" value="MFS general substrate transporter like domains"/>
    <property type="match status" value="1"/>
</dbReference>
<evidence type="ECO:0000259" key="7">
    <source>
        <dbReference type="PROSITE" id="PS50850"/>
    </source>
</evidence>
<evidence type="ECO:0000256" key="6">
    <source>
        <dbReference type="SAM" id="Phobius"/>
    </source>
</evidence>
<feature type="transmembrane region" description="Helical" evidence="6">
    <location>
        <begin position="63"/>
        <end position="84"/>
    </location>
</feature>
<reference evidence="8 9" key="1">
    <citation type="submission" date="2021-11" db="EMBL/GenBank/DDBJ databases">
        <authorList>
            <person name="Oh E.-T."/>
            <person name="Kim S.-B."/>
        </authorList>
    </citation>
    <scope>NUCLEOTIDE SEQUENCE [LARGE SCALE GENOMIC DNA]</scope>
    <source>
        <strain evidence="8 9">MMS20-SJTR3</strain>
    </source>
</reference>
<comment type="subcellular location">
    <subcellularLocation>
        <location evidence="1">Cell membrane</location>
        <topology evidence="1">Multi-pass membrane protein</topology>
    </subcellularLocation>
</comment>